<comment type="subcellular location">
    <subcellularLocation>
        <location evidence="1">Cell membrane</location>
        <topology evidence="1">Single-pass membrane protein</topology>
    </subcellularLocation>
</comment>
<evidence type="ECO:0000256" key="7">
    <source>
        <dbReference type="SAM" id="Phobius"/>
    </source>
</evidence>
<gene>
    <name evidence="9" type="ORF">QN215_06970</name>
</gene>
<dbReference type="SUPFAM" id="SSF103473">
    <property type="entry name" value="MFS general substrate transporter"/>
    <property type="match status" value="1"/>
</dbReference>
<protein>
    <submittedName>
        <fullName evidence="9">PspC domain-containing protein</fullName>
    </submittedName>
</protein>
<evidence type="ECO:0000256" key="5">
    <source>
        <dbReference type="ARBA" id="ARBA00023136"/>
    </source>
</evidence>
<evidence type="ECO:0000256" key="3">
    <source>
        <dbReference type="ARBA" id="ARBA00022692"/>
    </source>
</evidence>
<dbReference type="EMBL" id="CP129674">
    <property type="protein sequence ID" value="XDS44011.1"/>
    <property type="molecule type" value="Genomic_DNA"/>
</dbReference>
<dbReference type="PANTHER" id="PTHR33885">
    <property type="entry name" value="PHAGE SHOCK PROTEIN C"/>
    <property type="match status" value="1"/>
</dbReference>
<evidence type="ECO:0000256" key="2">
    <source>
        <dbReference type="ARBA" id="ARBA00022475"/>
    </source>
</evidence>
<dbReference type="InterPro" id="IPR036259">
    <property type="entry name" value="MFS_trans_sf"/>
</dbReference>
<feature type="domain" description="Phage shock protein PspC N-terminal" evidence="8">
    <location>
        <begin position="29"/>
        <end position="80"/>
    </location>
</feature>
<feature type="transmembrane region" description="Helical" evidence="7">
    <location>
        <begin position="279"/>
        <end position="300"/>
    </location>
</feature>
<feature type="region of interest" description="Disordered" evidence="6">
    <location>
        <begin position="144"/>
        <end position="216"/>
    </location>
</feature>
<reference evidence="9" key="1">
    <citation type="submission" date="2023-07" db="EMBL/GenBank/DDBJ databases">
        <title>Bifidobacterium aquikefiriaerophilum sp. nov. and Bifidobacterium eccum sp. nov., isolated from water kefir.</title>
        <authorList>
            <person name="Breselge S."/>
            <person name="Bellassi P."/>
            <person name="Barcenilla C."/>
            <person name="Alvarez-Ordonez A."/>
            <person name="Morelli L."/>
            <person name="Cotter P.D."/>
        </authorList>
    </citation>
    <scope>NUCLEOTIDE SEQUENCE</scope>
    <source>
        <strain evidence="9">WK041_4_12</strain>
    </source>
</reference>
<dbReference type="Pfam" id="PF04024">
    <property type="entry name" value="PspC"/>
    <property type="match status" value="1"/>
</dbReference>
<proteinExistence type="predicted"/>
<dbReference type="RefSeq" id="WP_369343605.1">
    <property type="nucleotide sequence ID" value="NZ_CP129674.1"/>
</dbReference>
<dbReference type="PANTHER" id="PTHR33885:SF3">
    <property type="entry name" value="PHAGE SHOCK PROTEIN C"/>
    <property type="match status" value="1"/>
</dbReference>
<dbReference type="InterPro" id="IPR052027">
    <property type="entry name" value="PspC"/>
</dbReference>
<evidence type="ECO:0000256" key="4">
    <source>
        <dbReference type="ARBA" id="ARBA00022989"/>
    </source>
</evidence>
<name>A0AB39U4W8_9BIFI</name>
<organism evidence="9">
    <name type="scientific">Bifidobacterium aquikefiricola</name>
    <dbReference type="NCBI Taxonomy" id="3059038"/>
    <lineage>
        <taxon>Bacteria</taxon>
        <taxon>Bacillati</taxon>
        <taxon>Actinomycetota</taxon>
        <taxon>Actinomycetes</taxon>
        <taxon>Bifidobacteriales</taxon>
        <taxon>Bifidobacteriaceae</taxon>
        <taxon>Bifidobacterium</taxon>
    </lineage>
</organism>
<dbReference type="AlphaFoldDB" id="A0AB39U4W8"/>
<dbReference type="KEGG" id="baqk:QN215_06970"/>
<evidence type="ECO:0000259" key="8">
    <source>
        <dbReference type="Pfam" id="PF04024"/>
    </source>
</evidence>
<keyword evidence="4 7" id="KW-1133">Transmembrane helix</keyword>
<keyword evidence="3 7" id="KW-0812">Transmembrane</keyword>
<keyword evidence="2" id="KW-1003">Cell membrane</keyword>
<dbReference type="GO" id="GO:0005886">
    <property type="term" value="C:plasma membrane"/>
    <property type="evidence" value="ECO:0007669"/>
    <property type="project" value="UniProtKB-SubCell"/>
</dbReference>
<keyword evidence="5 7" id="KW-0472">Membrane</keyword>
<accession>A0AB39U4W8</accession>
<sequence length="517" mass="55665">MNNAQMNEPTPPSAESRFFAWIRDAGIERSDERWISGVAGGVAARLGWDVVLIRVLFVASVLCFGLGAALYGLLWFVLPDHRSNVILLEALIEGRWDWSCLGVFLCIIVAIAFPGAGLFVITLATLAVFLLMLWSKNTREHTREHNGYASHASAQGGYTQTSQSPQPSQNAQAFQNVQPPQTSQAFQSSQTFANQTGEEQRSPSAAETATASDQASAPYYQNPYQHQYQYNPHLRYLRRKPAGPIVVSAAVGLLFLSAAGMLIFSALASVNALETLRVATLWSTVSTVVLGIILVILGGLGRRSGGLTPFALLSLILTIILVFAYTSATSSEQTQNFVRISTSENTVLGSSPSQMRRYAQGVKLDGSQQLSSGLDSSHARRAPFGFITSGKATIDLSQYERDNGKHSIARADGSTVESSCPTGTIKFSLIATKATIIMPKGCAYSLNESVSTSSSSAKLGGTFWYVNNSEGVVSFDHWTTMDDDGQNATQPKDFANESLHIAVPAMMGSELSVVYAS</sequence>
<feature type="transmembrane region" description="Helical" evidence="7">
    <location>
        <begin position="307"/>
        <end position="326"/>
    </location>
</feature>
<feature type="compositionally biased region" description="Polar residues" evidence="6">
    <location>
        <begin position="194"/>
        <end position="215"/>
    </location>
</feature>
<evidence type="ECO:0000256" key="1">
    <source>
        <dbReference type="ARBA" id="ARBA00004162"/>
    </source>
</evidence>
<feature type="transmembrane region" description="Helical" evidence="7">
    <location>
        <begin position="101"/>
        <end position="134"/>
    </location>
</feature>
<feature type="compositionally biased region" description="Low complexity" evidence="6">
    <location>
        <begin position="159"/>
        <end position="193"/>
    </location>
</feature>
<feature type="transmembrane region" description="Helical" evidence="7">
    <location>
        <begin position="55"/>
        <end position="78"/>
    </location>
</feature>
<dbReference type="InterPro" id="IPR007168">
    <property type="entry name" value="Phageshock_PspC_N"/>
</dbReference>
<evidence type="ECO:0000256" key="6">
    <source>
        <dbReference type="SAM" id="MobiDB-lite"/>
    </source>
</evidence>
<feature type="transmembrane region" description="Helical" evidence="7">
    <location>
        <begin position="245"/>
        <end position="267"/>
    </location>
</feature>
<evidence type="ECO:0000313" key="9">
    <source>
        <dbReference type="EMBL" id="XDS44011.1"/>
    </source>
</evidence>